<protein>
    <submittedName>
        <fullName evidence="4">Hyalin-like isoform X1</fullName>
    </submittedName>
</protein>
<proteinExistence type="predicted"/>
<gene>
    <name evidence="4" type="primary">LOC110986427</name>
</gene>
<evidence type="ECO:0000313" key="3">
    <source>
        <dbReference type="Proteomes" id="UP000694845"/>
    </source>
</evidence>
<dbReference type="GeneID" id="110986427"/>
<organism evidence="3 4">
    <name type="scientific">Acanthaster planci</name>
    <name type="common">Crown-of-thorns starfish</name>
    <dbReference type="NCBI Taxonomy" id="133434"/>
    <lineage>
        <taxon>Eukaryota</taxon>
        <taxon>Metazoa</taxon>
        <taxon>Echinodermata</taxon>
        <taxon>Eleutherozoa</taxon>
        <taxon>Asterozoa</taxon>
        <taxon>Asteroidea</taxon>
        <taxon>Valvatacea</taxon>
        <taxon>Valvatida</taxon>
        <taxon>Acanthasteridae</taxon>
        <taxon>Acanthaster</taxon>
    </lineage>
</organism>
<reference evidence="4" key="1">
    <citation type="submission" date="2025-08" db="UniProtKB">
        <authorList>
            <consortium name="RefSeq"/>
        </authorList>
    </citation>
    <scope>IDENTIFICATION</scope>
</reference>
<dbReference type="InterPro" id="IPR003410">
    <property type="entry name" value="HYR_dom"/>
</dbReference>
<dbReference type="PROSITE" id="PS50825">
    <property type="entry name" value="HYR"/>
    <property type="match status" value="2"/>
</dbReference>
<evidence type="ECO:0000259" key="2">
    <source>
        <dbReference type="PROSITE" id="PS50825"/>
    </source>
</evidence>
<dbReference type="AlphaFoldDB" id="A0A8B7ZG52"/>
<evidence type="ECO:0000313" key="4">
    <source>
        <dbReference type="RefSeq" id="XP_022103967.1"/>
    </source>
</evidence>
<dbReference type="PANTHER" id="PTHR24273:SF32">
    <property type="entry name" value="HYALIN"/>
    <property type="match status" value="1"/>
</dbReference>
<dbReference type="RefSeq" id="XP_022103967.1">
    <property type="nucleotide sequence ID" value="XM_022248275.1"/>
</dbReference>
<dbReference type="Proteomes" id="UP000694845">
    <property type="component" value="Unplaced"/>
</dbReference>
<dbReference type="Pfam" id="PF02494">
    <property type="entry name" value="HYR"/>
    <property type="match status" value="3"/>
</dbReference>
<sequence length="206" mass="21604">MIDCEPASGNQFSIGDKLVTCTALDGAGNQEKCSFTVTVIDNEKPVFSWCPPSLSRDTSPGLGSTQVMWSDPIATDNSGVDPMIDCEPASGNQFSIGDKLVTCTAIDGAGNQEQCSFTVTIIDNEKPVFAWCPSSFSKEAPSGKDSLVITWSDPMATDNSGVNPTIDCQPASGNQFSIGDKLVTCTASDSAGNQEQCSFTVTIMGT</sequence>
<keyword evidence="3" id="KW-1185">Reference proteome</keyword>
<name>A0A8B7ZG52_ACAPL</name>
<dbReference type="PANTHER" id="PTHR24273">
    <property type="entry name" value="FI04643P-RELATED"/>
    <property type="match status" value="1"/>
</dbReference>
<feature type="domain" description="HYR" evidence="2">
    <location>
        <begin position="122"/>
        <end position="205"/>
    </location>
</feature>
<dbReference type="OrthoDB" id="6086738at2759"/>
<dbReference type="OMA" id="NFMIGTQ"/>
<evidence type="ECO:0000256" key="1">
    <source>
        <dbReference type="ARBA" id="ARBA00022737"/>
    </source>
</evidence>
<accession>A0A8B7ZG52</accession>
<dbReference type="KEGG" id="aplc:110986427"/>
<feature type="domain" description="HYR" evidence="2">
    <location>
        <begin position="40"/>
        <end position="121"/>
    </location>
</feature>
<keyword evidence="1" id="KW-0677">Repeat</keyword>